<dbReference type="GO" id="GO:0046872">
    <property type="term" value="F:metal ion binding"/>
    <property type="evidence" value="ECO:0007669"/>
    <property type="project" value="UniProtKB-KW"/>
</dbReference>
<dbReference type="GO" id="GO:0051287">
    <property type="term" value="F:NAD binding"/>
    <property type="evidence" value="ECO:0007669"/>
    <property type="project" value="InterPro"/>
</dbReference>
<dbReference type="Proteomes" id="UP000289738">
    <property type="component" value="Chromosome A03"/>
</dbReference>
<evidence type="ECO:0000256" key="7">
    <source>
        <dbReference type="ARBA" id="ARBA00022528"/>
    </source>
</evidence>
<dbReference type="EMBL" id="SDMP01000003">
    <property type="protein sequence ID" value="RYR64318.1"/>
    <property type="molecule type" value="Genomic_DNA"/>
</dbReference>
<evidence type="ECO:0000256" key="5">
    <source>
        <dbReference type="ARBA" id="ARBA00010178"/>
    </source>
</evidence>
<organism evidence="24 25">
    <name type="scientific">Arachis hypogaea</name>
    <name type="common">Peanut</name>
    <dbReference type="NCBI Taxonomy" id="3818"/>
    <lineage>
        <taxon>Eukaryota</taxon>
        <taxon>Viridiplantae</taxon>
        <taxon>Streptophyta</taxon>
        <taxon>Embryophyta</taxon>
        <taxon>Tracheophyta</taxon>
        <taxon>Spermatophyta</taxon>
        <taxon>Magnoliopsida</taxon>
        <taxon>eudicotyledons</taxon>
        <taxon>Gunneridae</taxon>
        <taxon>Pentapetalae</taxon>
        <taxon>rosids</taxon>
        <taxon>fabids</taxon>
        <taxon>Fabales</taxon>
        <taxon>Fabaceae</taxon>
        <taxon>Papilionoideae</taxon>
        <taxon>50 kb inversion clade</taxon>
        <taxon>dalbergioids sensu lato</taxon>
        <taxon>Dalbergieae</taxon>
        <taxon>Pterocarpus clade</taxon>
        <taxon>Arachis</taxon>
    </lineage>
</organism>
<feature type="domain" description="Methyltransferase" evidence="20">
    <location>
        <begin position="709"/>
        <end position="810"/>
    </location>
</feature>
<keyword evidence="7" id="KW-0150">Chloroplast</keyword>
<dbReference type="Gene3D" id="3.40.50.150">
    <property type="entry name" value="Vaccinia Virus protein VP39"/>
    <property type="match status" value="1"/>
</dbReference>
<feature type="domain" description="dsRNA binding" evidence="23">
    <location>
        <begin position="23"/>
        <end position="93"/>
    </location>
</feature>
<dbReference type="SUPFAM" id="SSF54768">
    <property type="entry name" value="dsRNA-binding domain-like"/>
    <property type="match status" value="1"/>
</dbReference>
<gene>
    <name evidence="24" type="ORF">Ahy_A03g010450</name>
</gene>
<dbReference type="FunFam" id="1.20.5.1300:FF:000002">
    <property type="entry name" value="Histidinol dehydrogenase, chloroplastic"/>
    <property type="match status" value="1"/>
</dbReference>
<keyword evidence="12" id="KW-0694">RNA-binding</keyword>
<sequence>METKELTGVAPKKAIVTPKTIIHQKFGTKACYTIEEVKESDENDCPGLSIPQKRPCVYRCSLQLPELLVVSGIFKKKKDAEQSAAELAIQKLGIRVDTDDPTPEEAWDSIVARINYLFSENFLSSLHPLSGHMGAILQRKGDLCGSLPVSVLAVYDAKLGSLCKYIDPEVESNPFLVMSYIIKATTKLSGFIATAEQHPWIRKQSPYPEDIVDSLLKQDGLQEPIQVAAVRIPSSEEKSVEAVTLHISSKEYYLNIIANELGLEDASNVLISRNLGKASSETRLFFAAPKSYILDPSSKLPNGKDGLHLDGPSNLRASYLSGHDIAGDAILASIGYTWKCRDLFYEDVAVQSYYRMLIGKTPGGIYKLSREALLASELPSRFTTRANWRGSFPRDILCNFCRQHRLSEPLFSIISHASKEPTESCGSNLKVADLGRDVIGCVNGAPTTSRPMQSDTEMFQCEVKLLSRCENLIIKCFPKDCFKKQNDAIQNASLKLLVWLNNNFNNTVVPFEPLYETADIFGIQIFSENFFREISHYHSIQNCQQLNQSLGINSSCTTPVKGVCLLKIEGPDSGVCPCNGSLSCISYSVSLVVEGENIKKVIEVTNNFEFEVGVGAVISYVEEVVMQMSVGQSAYFTTSIFTSDLIFASASDSVEMQSLLSSKGCCLEYEINLTKVAEPLEERMEQALFNPSLSKQRVEFAVRHIIESHATTLIDFGCGSGSLLEALLKYQTSLEKIVGVDISPKGLTRAAKVLHSKLVTNSDSGVQLTSIKSLILYEGSITKFGSRLQGFDIGTCLEVIEHMDEDEACLFGDVALSFFCPRILIVSTPNYEYNVVLQRSNLAAQEQYEESGEKTLLQSCKFRNHDHKFEWTREQFQKWASGLAAQHNYNVEISGVGGSADIEPGFASQIAVFKREWSLEDGLLKDADMDHHYNKIWEWVKMKSYRLSELSDSELQGLKARPRIDFSSVFSVVNPIVDDVRTRGDAAVKEYTLKFEKAKLDKVVEIVSELPDPVLDGAVKEAFDVAYNNIYAFHAAQKTPERIVENMKGVQCKRVARSINSVGLYVPGGTAVLPSTALMLSVPAHIAGCKTIVLATPPSQDGTICKEVLYCAKKAGVTHILKAGGAQAIAAMAWGTETCPKVEKIFGPGNQYVTAAKMILQNSEAMVAIDMPAGPSEVLVIADKHAIPRHVAADLLSQAEHGPDSQVVLVIAGEGVNVNGVEEELNKQCRSLPRGEFAAKALTHSFIVYARDVLESINFSNLYAPEHLIVNVEDAEKWEGFIENAGSVFLGPWSPESVGDYASGTNHVLPTYGYARMYGGVSLDSFLKYITVQSLTEEGLRKLGPYVATMAEVEGLDAHKRAVTLRLEDIEARFQVST</sequence>
<keyword evidence="9" id="KW-0934">Plastid</keyword>
<protein>
    <recommendedName>
        <fullName evidence="18">Histidinol dehydrogenase, chloroplastic</fullName>
        <ecNumber evidence="6">1.1.1.23</ecNumber>
    </recommendedName>
</protein>
<dbReference type="CDD" id="cd06572">
    <property type="entry name" value="Histidinol_dh"/>
    <property type="match status" value="1"/>
</dbReference>
<dbReference type="Gene3D" id="3.40.50.1980">
    <property type="entry name" value="Nitrogenase molybdenum iron protein domain"/>
    <property type="match status" value="2"/>
</dbReference>
<evidence type="ECO:0000313" key="24">
    <source>
        <dbReference type="EMBL" id="RYR64318.1"/>
    </source>
</evidence>
<dbReference type="Pfam" id="PF00815">
    <property type="entry name" value="Histidinol_dh"/>
    <property type="match status" value="1"/>
</dbReference>
<dbReference type="GO" id="GO:0000105">
    <property type="term" value="P:L-histidine biosynthetic process"/>
    <property type="evidence" value="ECO:0007669"/>
    <property type="project" value="UniProtKB-UniPathway"/>
</dbReference>
<dbReference type="PROSITE" id="PS00611">
    <property type="entry name" value="HISOL_DEHYDROGENASE"/>
    <property type="match status" value="1"/>
</dbReference>
<evidence type="ECO:0000256" key="8">
    <source>
        <dbReference type="ARBA" id="ARBA00022605"/>
    </source>
</evidence>
<dbReference type="Gene3D" id="3.10.50.40">
    <property type="match status" value="1"/>
</dbReference>
<keyword evidence="10" id="KW-0479">Metal-binding</keyword>
<dbReference type="PRINTS" id="PR00083">
    <property type="entry name" value="HOLDHDRGNASE"/>
</dbReference>
<dbReference type="GO" id="GO:0009570">
    <property type="term" value="C:chloroplast stroma"/>
    <property type="evidence" value="ECO:0007669"/>
    <property type="project" value="TreeGrafter"/>
</dbReference>
<dbReference type="PANTHER" id="PTHR21256">
    <property type="entry name" value="HISTIDINOL DEHYDROGENASE HDH"/>
    <property type="match status" value="1"/>
</dbReference>
<comment type="function">
    <text evidence="2">Catalyzes the sequential NAD-dependent oxidations of L-histidinol to L-histidinaldehyde and then to L-histidine.</text>
</comment>
<dbReference type="EC" id="1.1.1.23" evidence="6"/>
<keyword evidence="13" id="KW-0809">Transit peptide</keyword>
<dbReference type="GO" id="GO:0003723">
    <property type="term" value="F:RNA binding"/>
    <property type="evidence" value="ECO:0007669"/>
    <property type="project" value="UniProtKB-KW"/>
</dbReference>
<proteinExistence type="inferred from homology"/>
<evidence type="ECO:0000256" key="17">
    <source>
        <dbReference type="ARBA" id="ARBA00049489"/>
    </source>
</evidence>
<evidence type="ECO:0000313" key="25">
    <source>
        <dbReference type="Proteomes" id="UP000289738"/>
    </source>
</evidence>
<dbReference type="Pfam" id="PF17842">
    <property type="entry name" value="dsRBD2"/>
    <property type="match status" value="1"/>
</dbReference>
<comment type="pathway">
    <text evidence="4">Amino-acid biosynthesis; L-histidine biosynthesis; L-histidine from 5-phospho-alpha-D-ribose 1-diphosphate: step 9/9.</text>
</comment>
<evidence type="ECO:0000256" key="12">
    <source>
        <dbReference type="ARBA" id="ARBA00022884"/>
    </source>
</evidence>
<keyword evidence="15" id="KW-0520">NAD</keyword>
<comment type="catalytic activity">
    <reaction evidence="17">
        <text>L-histidinol + 2 NAD(+) + H2O = L-histidine + 2 NADH + 3 H(+)</text>
        <dbReference type="Rhea" id="RHEA:20641"/>
        <dbReference type="ChEBI" id="CHEBI:15377"/>
        <dbReference type="ChEBI" id="CHEBI:15378"/>
        <dbReference type="ChEBI" id="CHEBI:57540"/>
        <dbReference type="ChEBI" id="CHEBI:57595"/>
        <dbReference type="ChEBI" id="CHEBI:57699"/>
        <dbReference type="ChEBI" id="CHEBI:57945"/>
        <dbReference type="EC" id="1.1.1.23"/>
    </reaction>
</comment>
<comment type="similarity">
    <text evidence="5 19">Belongs to the histidinol dehydrogenase family.</text>
</comment>
<dbReference type="GO" id="GO:0004399">
    <property type="term" value="F:histidinol dehydrogenase activity"/>
    <property type="evidence" value="ECO:0007669"/>
    <property type="project" value="UniProtKB-EC"/>
</dbReference>
<dbReference type="Pfam" id="PF21224">
    <property type="entry name" value="Hen1_LCD"/>
    <property type="match status" value="1"/>
</dbReference>
<evidence type="ECO:0000256" key="9">
    <source>
        <dbReference type="ARBA" id="ARBA00022640"/>
    </source>
</evidence>
<dbReference type="FunFam" id="3.40.50.1980:FF:000019">
    <property type="entry name" value="Histidinol dehydrogenase, chloroplastic"/>
    <property type="match status" value="1"/>
</dbReference>
<comment type="caution">
    <text evidence="24">The sequence shown here is derived from an EMBL/GenBank/DDBJ whole genome shotgun (WGS) entry which is preliminary data.</text>
</comment>
<evidence type="ECO:0000256" key="19">
    <source>
        <dbReference type="RuleBase" id="RU004175"/>
    </source>
</evidence>
<evidence type="ECO:0000259" key="23">
    <source>
        <dbReference type="Pfam" id="PF24995"/>
    </source>
</evidence>
<evidence type="ECO:0000256" key="11">
    <source>
        <dbReference type="ARBA" id="ARBA00022833"/>
    </source>
</evidence>
<evidence type="ECO:0000259" key="22">
    <source>
        <dbReference type="Pfam" id="PF18441"/>
    </source>
</evidence>
<dbReference type="NCBIfam" id="TIGR00069">
    <property type="entry name" value="hisD"/>
    <property type="match status" value="1"/>
</dbReference>
<name>A0A445DMC3_ARAHY</name>
<dbReference type="Pfam" id="PF13847">
    <property type="entry name" value="Methyltransf_31"/>
    <property type="match status" value="1"/>
</dbReference>
<dbReference type="Gene3D" id="1.20.5.1300">
    <property type="match status" value="1"/>
</dbReference>
<evidence type="ECO:0000256" key="4">
    <source>
        <dbReference type="ARBA" id="ARBA00004940"/>
    </source>
</evidence>
<reference evidence="24 25" key="1">
    <citation type="submission" date="2019-01" db="EMBL/GenBank/DDBJ databases">
        <title>Sequencing of cultivated peanut Arachis hypogaea provides insights into genome evolution and oil improvement.</title>
        <authorList>
            <person name="Chen X."/>
        </authorList>
    </citation>
    <scope>NUCLEOTIDE SEQUENCE [LARGE SCALE GENOMIC DNA]</scope>
    <source>
        <strain evidence="25">cv. Fuhuasheng</strain>
        <tissue evidence="24">Leaves</tissue>
    </source>
</reference>
<dbReference type="InterPro" id="IPR025714">
    <property type="entry name" value="Methyltranfer_dom"/>
</dbReference>
<feature type="domain" description="Small RNA 2'-O-methyltransferase Hen1 La-motif C-terminal" evidence="22">
    <location>
        <begin position="225"/>
        <end position="360"/>
    </location>
</feature>
<dbReference type="Gene3D" id="3.30.160.20">
    <property type="match status" value="1"/>
</dbReference>
<dbReference type="PANTHER" id="PTHR21256:SF2">
    <property type="entry name" value="HISTIDINE BIOSYNTHESIS TRIFUNCTIONAL PROTEIN"/>
    <property type="match status" value="1"/>
</dbReference>
<dbReference type="InterPro" id="IPR029063">
    <property type="entry name" value="SAM-dependent_MTases_sf"/>
</dbReference>
<keyword evidence="14" id="KW-0560">Oxidoreductase</keyword>
<dbReference type="FunFam" id="3.40.50.1980:FF:000011">
    <property type="entry name" value="Histidinol dehydrogenase, chloroplastic"/>
    <property type="match status" value="1"/>
</dbReference>
<evidence type="ECO:0000256" key="13">
    <source>
        <dbReference type="ARBA" id="ARBA00022946"/>
    </source>
</evidence>
<comment type="cofactor">
    <cofactor evidence="1">
        <name>Zn(2+)</name>
        <dbReference type="ChEBI" id="CHEBI:29105"/>
    </cofactor>
</comment>
<dbReference type="InterPro" id="IPR046357">
    <property type="entry name" value="PPIase_dom_sf"/>
</dbReference>
<dbReference type="UniPathway" id="UPA00031">
    <property type="reaction ID" value="UER00014"/>
</dbReference>
<dbReference type="InterPro" id="IPR056755">
    <property type="entry name" value="DSRM_2"/>
</dbReference>
<keyword evidence="25" id="KW-1185">Reference proteome</keyword>
<evidence type="ECO:0000259" key="21">
    <source>
        <dbReference type="Pfam" id="PF17842"/>
    </source>
</evidence>
<keyword evidence="16" id="KW-0368">Histidine biosynthesis</keyword>
<dbReference type="Pfam" id="PF18441">
    <property type="entry name" value="Hen1_Lam_C"/>
    <property type="match status" value="1"/>
</dbReference>
<evidence type="ECO:0000256" key="6">
    <source>
        <dbReference type="ARBA" id="ARBA00012965"/>
    </source>
</evidence>
<dbReference type="HAMAP" id="MF_01024">
    <property type="entry name" value="HisD"/>
    <property type="match status" value="1"/>
</dbReference>
<evidence type="ECO:0000256" key="2">
    <source>
        <dbReference type="ARBA" id="ARBA00003850"/>
    </source>
</evidence>
<feature type="domain" description="HEN1 double-stranded RNA binding" evidence="21">
    <location>
        <begin position="362"/>
        <end position="504"/>
    </location>
</feature>
<evidence type="ECO:0000259" key="20">
    <source>
        <dbReference type="Pfam" id="PF13847"/>
    </source>
</evidence>
<comment type="subcellular location">
    <subcellularLocation>
        <location evidence="3">Plastid</location>
        <location evidence="3">Chloroplast</location>
    </subcellularLocation>
</comment>
<dbReference type="SUPFAM" id="SSF53335">
    <property type="entry name" value="S-adenosyl-L-methionine-dependent methyltransferases"/>
    <property type="match status" value="1"/>
</dbReference>
<evidence type="ECO:0000256" key="10">
    <source>
        <dbReference type="ARBA" id="ARBA00022723"/>
    </source>
</evidence>
<dbReference type="Pfam" id="PF24995">
    <property type="entry name" value="DSRM_2"/>
    <property type="match status" value="1"/>
</dbReference>
<evidence type="ECO:0000256" key="16">
    <source>
        <dbReference type="ARBA" id="ARBA00023102"/>
    </source>
</evidence>
<accession>A0A445DMC3</accession>
<dbReference type="FunFam" id="3.40.50.150:FF:000215">
    <property type="entry name" value="Hua enhancer1"/>
    <property type="match status" value="1"/>
</dbReference>
<dbReference type="InterPro" id="IPR040870">
    <property type="entry name" value="HEN1_dsRBD2"/>
</dbReference>
<dbReference type="InterPro" id="IPR040813">
    <property type="entry name" value="Hen1_Lam_C"/>
</dbReference>
<dbReference type="InterPro" id="IPR016161">
    <property type="entry name" value="Ald_DH/histidinol_DH"/>
</dbReference>
<keyword evidence="11" id="KW-0862">Zinc</keyword>
<dbReference type="GO" id="GO:0003755">
    <property type="term" value="F:peptidyl-prolyl cis-trans isomerase activity"/>
    <property type="evidence" value="ECO:0007669"/>
    <property type="project" value="InterPro"/>
</dbReference>
<dbReference type="InterPro" id="IPR001692">
    <property type="entry name" value="Histidinol_DH_CS"/>
</dbReference>
<dbReference type="GO" id="GO:0005829">
    <property type="term" value="C:cytosol"/>
    <property type="evidence" value="ECO:0007669"/>
    <property type="project" value="TreeGrafter"/>
</dbReference>
<dbReference type="STRING" id="3818.A0A445DMC3"/>
<dbReference type="InterPro" id="IPR012131">
    <property type="entry name" value="Hstdl_DH"/>
</dbReference>
<evidence type="ECO:0000256" key="3">
    <source>
        <dbReference type="ARBA" id="ARBA00004229"/>
    </source>
</evidence>
<evidence type="ECO:0000256" key="18">
    <source>
        <dbReference type="ARBA" id="ARBA00069347"/>
    </source>
</evidence>
<dbReference type="SUPFAM" id="SSF53720">
    <property type="entry name" value="ALDH-like"/>
    <property type="match status" value="1"/>
</dbReference>
<evidence type="ECO:0000256" key="14">
    <source>
        <dbReference type="ARBA" id="ARBA00023002"/>
    </source>
</evidence>
<evidence type="ECO:0000256" key="1">
    <source>
        <dbReference type="ARBA" id="ARBA00001947"/>
    </source>
</evidence>
<keyword evidence="8" id="KW-0028">Amino-acid biosynthesis</keyword>
<evidence type="ECO:0000256" key="15">
    <source>
        <dbReference type="ARBA" id="ARBA00023027"/>
    </source>
</evidence>